<evidence type="ECO:0000313" key="2">
    <source>
        <dbReference type="Proteomes" id="UP001153269"/>
    </source>
</evidence>
<evidence type="ECO:0000313" key="1">
    <source>
        <dbReference type="EMBL" id="CAB1428681.1"/>
    </source>
</evidence>
<sequence>MNSNENLLSPSWGNDWSGLACENITQEFSASSTKSNIIQLQSRLSHPKCLNVWIRNCIRCHAIIVHTKLDGSSHWVVLACHNIKGKSLSTVSFSCLEKAKWCDNRCLGYVLWVHRHQVTATD</sequence>
<dbReference type="EMBL" id="CADEAL010001079">
    <property type="protein sequence ID" value="CAB1428681.1"/>
    <property type="molecule type" value="Genomic_DNA"/>
</dbReference>
<keyword evidence="2" id="KW-1185">Reference proteome</keyword>
<name>A0A9N7UED1_PLEPL</name>
<reference evidence="1" key="1">
    <citation type="submission" date="2020-03" db="EMBL/GenBank/DDBJ databases">
        <authorList>
            <person name="Weist P."/>
        </authorList>
    </citation>
    <scope>NUCLEOTIDE SEQUENCE</scope>
</reference>
<protein>
    <submittedName>
        <fullName evidence="1">Uncharacterized protein</fullName>
    </submittedName>
</protein>
<accession>A0A9N7UED1</accession>
<gene>
    <name evidence="1" type="ORF">PLEPLA_LOCUS16655</name>
</gene>
<comment type="caution">
    <text evidence="1">The sequence shown here is derived from an EMBL/GenBank/DDBJ whole genome shotgun (WGS) entry which is preliminary data.</text>
</comment>
<dbReference type="Proteomes" id="UP001153269">
    <property type="component" value="Unassembled WGS sequence"/>
</dbReference>
<dbReference type="AlphaFoldDB" id="A0A9N7UED1"/>
<proteinExistence type="predicted"/>
<organism evidence="1 2">
    <name type="scientific">Pleuronectes platessa</name>
    <name type="common">European plaice</name>
    <dbReference type="NCBI Taxonomy" id="8262"/>
    <lineage>
        <taxon>Eukaryota</taxon>
        <taxon>Metazoa</taxon>
        <taxon>Chordata</taxon>
        <taxon>Craniata</taxon>
        <taxon>Vertebrata</taxon>
        <taxon>Euteleostomi</taxon>
        <taxon>Actinopterygii</taxon>
        <taxon>Neopterygii</taxon>
        <taxon>Teleostei</taxon>
        <taxon>Neoteleostei</taxon>
        <taxon>Acanthomorphata</taxon>
        <taxon>Carangaria</taxon>
        <taxon>Pleuronectiformes</taxon>
        <taxon>Pleuronectoidei</taxon>
        <taxon>Pleuronectidae</taxon>
        <taxon>Pleuronectes</taxon>
    </lineage>
</organism>